<dbReference type="Gene3D" id="3.30.450.20">
    <property type="entry name" value="PAS domain"/>
    <property type="match status" value="2"/>
</dbReference>
<feature type="domain" description="PAS" evidence="1">
    <location>
        <begin position="3"/>
        <end position="48"/>
    </location>
</feature>
<evidence type="ECO:0000313" key="5">
    <source>
        <dbReference type="EMBL" id="GGJ76716.1"/>
    </source>
</evidence>
<dbReference type="InterPro" id="IPR000160">
    <property type="entry name" value="GGDEF_dom"/>
</dbReference>
<proteinExistence type="predicted"/>
<dbReference type="SMART" id="SM00267">
    <property type="entry name" value="GGDEF"/>
    <property type="match status" value="1"/>
</dbReference>
<protein>
    <recommendedName>
        <fullName evidence="7">Diguanylate cyclase</fullName>
    </recommendedName>
</protein>
<dbReference type="Pfam" id="PF00989">
    <property type="entry name" value="PAS"/>
    <property type="match status" value="2"/>
</dbReference>
<reference evidence="5" key="2">
    <citation type="submission" date="2020-09" db="EMBL/GenBank/DDBJ databases">
        <authorList>
            <person name="Sun Q."/>
            <person name="Ohkuma M."/>
        </authorList>
    </citation>
    <scope>NUCLEOTIDE SEQUENCE</scope>
    <source>
        <strain evidence="5">JCM 14371</strain>
    </source>
</reference>
<dbReference type="SUPFAM" id="SSF141868">
    <property type="entry name" value="EAL domain-like"/>
    <property type="match status" value="1"/>
</dbReference>
<dbReference type="InterPro" id="IPR013767">
    <property type="entry name" value="PAS_fold"/>
</dbReference>
<dbReference type="PROSITE" id="PS50887">
    <property type="entry name" value="GGDEF"/>
    <property type="match status" value="1"/>
</dbReference>
<gene>
    <name evidence="5" type="ORF">GCM10008939_21060</name>
</gene>
<evidence type="ECO:0000313" key="6">
    <source>
        <dbReference type="Proteomes" id="UP000635726"/>
    </source>
</evidence>
<dbReference type="PANTHER" id="PTHR44757">
    <property type="entry name" value="DIGUANYLATE CYCLASE DGCP"/>
    <property type="match status" value="1"/>
</dbReference>
<dbReference type="GO" id="GO:0006355">
    <property type="term" value="P:regulation of DNA-templated transcription"/>
    <property type="evidence" value="ECO:0007669"/>
    <property type="project" value="InterPro"/>
</dbReference>
<dbReference type="SMART" id="SM00086">
    <property type="entry name" value="PAC"/>
    <property type="match status" value="2"/>
</dbReference>
<dbReference type="NCBIfam" id="TIGR00254">
    <property type="entry name" value="GGDEF"/>
    <property type="match status" value="1"/>
</dbReference>
<dbReference type="SUPFAM" id="SSF55785">
    <property type="entry name" value="PYP-like sensor domain (PAS domain)"/>
    <property type="match status" value="2"/>
</dbReference>
<dbReference type="InterPro" id="IPR000700">
    <property type="entry name" value="PAS-assoc_C"/>
</dbReference>
<dbReference type="PROSITE" id="PS50883">
    <property type="entry name" value="EAL"/>
    <property type="match status" value="1"/>
</dbReference>
<dbReference type="FunFam" id="3.30.70.270:FF:000001">
    <property type="entry name" value="Diguanylate cyclase domain protein"/>
    <property type="match status" value="1"/>
</dbReference>
<sequence>MSRHDVAEAAFDVSAALIVVLDRAGRIMRFNAACERLTGHREADVTGQLLWPLVLDEAEAARAETVYAGMAPGSPIGTYQNYWMTPQGERRYIDWQTTHLLGGDGEIELLVATGVDVTGERLARLALQESEERFRALFDHSGDGVVLIDPHDSSMPWRIVECNVAFADMNGFRRSDLVGQSIDVLHEDDLMAREGPALLEWIRTQGHTAKGEGTHRRRDGRVFPIESTSRLLVLGGRELVLGIDRDITERKRTETQLLALNERLAHDARHDALTGLPNRVLLTDRLRQELARAQRHRTQLAVMFVDLDDFKRVNDTLGHAAGDELLRQVAARVQSTLRPSDTVARVGGDEFVLVVPDLGSAHHAARVALRVQEAVTAPLRVAGLDVTVGCSVGISVAPQDGTGVEDLLRQADLAMYEAKGAGKNAFRFFAAAMDSAAQERLQLELRLRAAIEAETLTLQYQPQVDVCSGQVVGLEALARWVDAERGSVPPDEFIPLAEDTGLIVPLGAWVLDEACRQAALWRLTVPVAVNVSPVQLNREDFPDVVATTLALHSLPPQLLKLELTERLTIRDPVLAARQLGRLRELGVRLSLDDFGAGQSSFASLMRLPLHELKLDRSMLANVTDDPASWQVIEALMALARSLQLPIVVEGVETPAQLSALRSLGCHIAQGYLTGRPQSPDVVARLMTLEGLEVNSDTGRP</sequence>
<feature type="domain" description="PAS" evidence="1">
    <location>
        <begin position="130"/>
        <end position="189"/>
    </location>
</feature>
<evidence type="ECO:0000259" key="2">
    <source>
        <dbReference type="PROSITE" id="PS50113"/>
    </source>
</evidence>
<dbReference type="InterPro" id="IPR043128">
    <property type="entry name" value="Rev_trsase/Diguanyl_cyclase"/>
</dbReference>
<dbReference type="InterPro" id="IPR035919">
    <property type="entry name" value="EAL_sf"/>
</dbReference>
<dbReference type="SMART" id="SM00052">
    <property type="entry name" value="EAL"/>
    <property type="match status" value="1"/>
</dbReference>
<accession>A0A917PGL6</accession>
<name>A0A917PGL6_9DEIO</name>
<dbReference type="InterPro" id="IPR029787">
    <property type="entry name" value="Nucleotide_cyclase"/>
</dbReference>
<dbReference type="InterPro" id="IPR001610">
    <property type="entry name" value="PAC"/>
</dbReference>
<comment type="caution">
    <text evidence="5">The sequence shown here is derived from an EMBL/GenBank/DDBJ whole genome shotgun (WGS) entry which is preliminary data.</text>
</comment>
<evidence type="ECO:0000259" key="1">
    <source>
        <dbReference type="PROSITE" id="PS50112"/>
    </source>
</evidence>
<dbReference type="Pfam" id="PF00563">
    <property type="entry name" value="EAL"/>
    <property type="match status" value="1"/>
</dbReference>
<dbReference type="InterPro" id="IPR000014">
    <property type="entry name" value="PAS"/>
</dbReference>
<evidence type="ECO:0000259" key="3">
    <source>
        <dbReference type="PROSITE" id="PS50883"/>
    </source>
</evidence>
<dbReference type="CDD" id="cd01949">
    <property type="entry name" value="GGDEF"/>
    <property type="match status" value="1"/>
</dbReference>
<evidence type="ECO:0000259" key="4">
    <source>
        <dbReference type="PROSITE" id="PS50887"/>
    </source>
</evidence>
<dbReference type="SUPFAM" id="SSF55073">
    <property type="entry name" value="Nucleotide cyclase"/>
    <property type="match status" value="1"/>
</dbReference>
<dbReference type="PROSITE" id="PS50113">
    <property type="entry name" value="PAC"/>
    <property type="match status" value="1"/>
</dbReference>
<organism evidence="5 6">
    <name type="scientific">Deinococcus aquiradiocola</name>
    <dbReference type="NCBI Taxonomy" id="393059"/>
    <lineage>
        <taxon>Bacteria</taxon>
        <taxon>Thermotogati</taxon>
        <taxon>Deinococcota</taxon>
        <taxon>Deinococci</taxon>
        <taxon>Deinococcales</taxon>
        <taxon>Deinococcaceae</taxon>
        <taxon>Deinococcus</taxon>
    </lineage>
</organism>
<dbReference type="InterPro" id="IPR001633">
    <property type="entry name" value="EAL_dom"/>
</dbReference>
<dbReference type="CDD" id="cd01948">
    <property type="entry name" value="EAL"/>
    <property type="match status" value="1"/>
</dbReference>
<dbReference type="Proteomes" id="UP000635726">
    <property type="component" value="Unassembled WGS sequence"/>
</dbReference>
<dbReference type="PROSITE" id="PS50112">
    <property type="entry name" value="PAS"/>
    <property type="match status" value="2"/>
</dbReference>
<dbReference type="Pfam" id="PF00990">
    <property type="entry name" value="GGDEF"/>
    <property type="match status" value="1"/>
</dbReference>
<evidence type="ECO:0008006" key="7">
    <source>
        <dbReference type="Google" id="ProtNLM"/>
    </source>
</evidence>
<dbReference type="Gene3D" id="3.20.20.450">
    <property type="entry name" value="EAL domain"/>
    <property type="match status" value="1"/>
</dbReference>
<dbReference type="AlphaFoldDB" id="A0A917PGL6"/>
<dbReference type="InterPro" id="IPR035965">
    <property type="entry name" value="PAS-like_dom_sf"/>
</dbReference>
<feature type="domain" description="GGDEF" evidence="4">
    <location>
        <begin position="298"/>
        <end position="431"/>
    </location>
</feature>
<dbReference type="NCBIfam" id="TIGR00229">
    <property type="entry name" value="sensory_box"/>
    <property type="match status" value="2"/>
</dbReference>
<keyword evidence="6" id="KW-1185">Reference proteome</keyword>
<dbReference type="PANTHER" id="PTHR44757:SF2">
    <property type="entry name" value="BIOFILM ARCHITECTURE MAINTENANCE PROTEIN MBAA"/>
    <property type="match status" value="1"/>
</dbReference>
<dbReference type="SMART" id="SM00091">
    <property type="entry name" value="PAS"/>
    <property type="match status" value="2"/>
</dbReference>
<dbReference type="EMBL" id="BMOE01000006">
    <property type="protein sequence ID" value="GGJ76716.1"/>
    <property type="molecule type" value="Genomic_DNA"/>
</dbReference>
<dbReference type="CDD" id="cd00130">
    <property type="entry name" value="PAS"/>
    <property type="match status" value="2"/>
</dbReference>
<feature type="domain" description="EAL" evidence="3">
    <location>
        <begin position="440"/>
        <end position="690"/>
    </location>
</feature>
<reference evidence="5" key="1">
    <citation type="journal article" date="2014" name="Int. J. Syst. Evol. Microbiol.">
        <title>Complete genome sequence of Corynebacterium casei LMG S-19264T (=DSM 44701T), isolated from a smear-ripened cheese.</title>
        <authorList>
            <consortium name="US DOE Joint Genome Institute (JGI-PGF)"/>
            <person name="Walter F."/>
            <person name="Albersmeier A."/>
            <person name="Kalinowski J."/>
            <person name="Ruckert C."/>
        </authorList>
    </citation>
    <scope>NUCLEOTIDE SEQUENCE</scope>
    <source>
        <strain evidence="5">JCM 14371</strain>
    </source>
</reference>
<dbReference type="InterPro" id="IPR052155">
    <property type="entry name" value="Biofilm_reg_signaling"/>
</dbReference>
<dbReference type="Gene3D" id="3.30.70.270">
    <property type="match status" value="1"/>
</dbReference>
<feature type="domain" description="PAC" evidence="2">
    <location>
        <begin position="209"/>
        <end position="259"/>
    </location>
</feature>
<dbReference type="RefSeq" id="WP_188963240.1">
    <property type="nucleotide sequence ID" value="NZ_BMOE01000006.1"/>
</dbReference>